<evidence type="ECO:0000256" key="4">
    <source>
        <dbReference type="ARBA" id="ARBA00022801"/>
    </source>
</evidence>
<dbReference type="InterPro" id="IPR032466">
    <property type="entry name" value="Metal_Hydrolase"/>
</dbReference>
<keyword evidence="4 6" id="KW-0378">Hydrolase</keyword>
<dbReference type="PANTHER" id="PTHR43668">
    <property type="entry name" value="ALLANTOINASE"/>
    <property type="match status" value="1"/>
</dbReference>
<evidence type="ECO:0000256" key="5">
    <source>
        <dbReference type="ARBA" id="ARBA00022975"/>
    </source>
</evidence>
<dbReference type="AlphaFoldDB" id="F3ZXU6"/>
<gene>
    <name evidence="6" type="primary">pyrC</name>
    <name evidence="8" type="ordered locus">Mahau_1423</name>
</gene>
<dbReference type="PROSITE" id="PS00483">
    <property type="entry name" value="DIHYDROOROTASE_2"/>
    <property type="match status" value="1"/>
</dbReference>
<feature type="domain" description="Dihydroorotase catalytic" evidence="7">
    <location>
        <begin position="54"/>
        <end position="238"/>
    </location>
</feature>
<evidence type="ECO:0000256" key="1">
    <source>
        <dbReference type="ARBA" id="ARBA00002368"/>
    </source>
</evidence>
<dbReference type="GO" id="GO:0006145">
    <property type="term" value="P:purine nucleobase catabolic process"/>
    <property type="evidence" value="ECO:0007669"/>
    <property type="project" value="TreeGrafter"/>
</dbReference>
<proteinExistence type="inferred from homology"/>
<feature type="binding site" evidence="6">
    <location>
        <position position="62"/>
    </location>
    <ligand>
        <name>Zn(2+)</name>
        <dbReference type="ChEBI" id="CHEBI:29105"/>
        <label>1</label>
    </ligand>
</feature>
<sequence>MILRILVKGGRIIDPSSHTDRVSDLLIEEGFIKVIDDNIECDADSVIDAGGLWIVPGLVDMHCHLREPGYESKETIYTGTRSAAAGGFTSVACMPNTQPPIDSKLMVEYIRLKAEKEAAVKVYPIGCITKGREGKELAPFGMLKEAGAVALSDDGDSVANSRIMRLALQYALSFDMPIIAHCEDKGLAADGVINDGAVATRLGLKGIPAAAEEVIVARDIVLAASTGGRLHIAHVSTAGSVEMIRQAKRLGINVTCETCPHYFSLSDEMAEGYNTAAKVNPPLRSPSDVEAIISGLKDGTIDVIATDHAPHDLSSKGDDIYNAAFGISGFETALSVGITYLVDTDILEPMQFIAKMTHVPADILGINAGQLSIGLPADVAIVDPYAEYTVDTGKFISNGKNSPYDGMRLKGRVLYTIVNGRYALYGGQIAKGDGNDNR</sequence>
<dbReference type="InterPro" id="IPR002195">
    <property type="entry name" value="Dihydroorotase_CS"/>
</dbReference>
<evidence type="ECO:0000256" key="2">
    <source>
        <dbReference type="ARBA" id="ARBA00010286"/>
    </source>
</evidence>
<feature type="binding site" evidence="6">
    <location>
        <position position="307"/>
    </location>
    <ligand>
        <name>Zn(2+)</name>
        <dbReference type="ChEBI" id="CHEBI:29105"/>
        <label>1</label>
    </ligand>
</feature>
<dbReference type="NCBIfam" id="TIGR00857">
    <property type="entry name" value="pyrC_multi"/>
    <property type="match status" value="1"/>
</dbReference>
<dbReference type="UniPathway" id="UPA00070">
    <property type="reaction ID" value="UER00117"/>
</dbReference>
<dbReference type="Gene3D" id="2.30.40.10">
    <property type="entry name" value="Urease, subunit C, domain 1"/>
    <property type="match status" value="1"/>
</dbReference>
<evidence type="ECO:0000256" key="3">
    <source>
        <dbReference type="ARBA" id="ARBA00022723"/>
    </source>
</evidence>
<evidence type="ECO:0000259" key="7">
    <source>
        <dbReference type="Pfam" id="PF12890"/>
    </source>
</evidence>
<dbReference type="GO" id="GO:0044205">
    <property type="term" value="P:'de novo' UMP biosynthetic process"/>
    <property type="evidence" value="ECO:0007669"/>
    <property type="project" value="UniProtKB-UniRule"/>
</dbReference>
<dbReference type="GO" id="GO:0004038">
    <property type="term" value="F:allantoinase activity"/>
    <property type="evidence" value="ECO:0007669"/>
    <property type="project" value="TreeGrafter"/>
</dbReference>
<feature type="binding site" evidence="6">
    <location>
        <begin position="325"/>
        <end position="326"/>
    </location>
    <ligand>
        <name>substrate</name>
    </ligand>
</feature>
<dbReference type="eggNOG" id="COG0044">
    <property type="taxonomic scope" value="Bacteria"/>
</dbReference>
<evidence type="ECO:0000313" key="9">
    <source>
        <dbReference type="Proteomes" id="UP000008457"/>
    </source>
</evidence>
<organism evidence="8 9">
    <name type="scientific">Mahella australiensis (strain DSM 15567 / CIP 107919 / 50-1 BON)</name>
    <dbReference type="NCBI Taxonomy" id="697281"/>
    <lineage>
        <taxon>Bacteria</taxon>
        <taxon>Bacillati</taxon>
        <taxon>Bacillota</taxon>
        <taxon>Clostridia</taxon>
        <taxon>Thermoanaerobacterales</taxon>
        <taxon>Thermoanaerobacterales Family IV. Incertae Sedis</taxon>
        <taxon>Mahella</taxon>
    </lineage>
</organism>
<comment type="catalytic activity">
    <reaction evidence="6">
        <text>(S)-dihydroorotate + H2O = N-carbamoyl-L-aspartate + H(+)</text>
        <dbReference type="Rhea" id="RHEA:24296"/>
        <dbReference type="ChEBI" id="CHEBI:15377"/>
        <dbReference type="ChEBI" id="CHEBI:15378"/>
        <dbReference type="ChEBI" id="CHEBI:30864"/>
        <dbReference type="ChEBI" id="CHEBI:32814"/>
        <dbReference type="EC" id="3.5.2.3"/>
    </reaction>
</comment>
<dbReference type="InterPro" id="IPR011059">
    <property type="entry name" value="Metal-dep_hydrolase_composite"/>
</dbReference>
<feature type="binding site" evidence="6">
    <location>
        <position position="96"/>
    </location>
    <ligand>
        <name>substrate</name>
    </ligand>
</feature>
<dbReference type="SUPFAM" id="SSF51338">
    <property type="entry name" value="Composite domain of metallo-dependent hydrolases"/>
    <property type="match status" value="1"/>
</dbReference>
<feature type="binding site" evidence="6">
    <location>
        <position position="234"/>
    </location>
    <ligand>
        <name>Zn(2+)</name>
        <dbReference type="ChEBI" id="CHEBI:29105"/>
        <label>2</label>
    </ligand>
</feature>
<dbReference type="SUPFAM" id="SSF51556">
    <property type="entry name" value="Metallo-dependent hydrolases"/>
    <property type="match status" value="1"/>
</dbReference>
<dbReference type="InterPro" id="IPR050138">
    <property type="entry name" value="DHOase/Allantoinase_Hydrolase"/>
</dbReference>
<dbReference type="Gene3D" id="3.20.20.140">
    <property type="entry name" value="Metal-dependent hydrolases"/>
    <property type="match status" value="1"/>
</dbReference>
<comment type="function">
    <text evidence="1 6">Catalyzes the reversible cyclization of carbamoyl aspartate to dihydroorotate.</text>
</comment>
<dbReference type="CDD" id="cd01317">
    <property type="entry name" value="DHOase_IIa"/>
    <property type="match status" value="1"/>
</dbReference>
<dbReference type="PANTHER" id="PTHR43668:SF2">
    <property type="entry name" value="ALLANTOINASE"/>
    <property type="match status" value="1"/>
</dbReference>
<dbReference type="InterPro" id="IPR004722">
    <property type="entry name" value="DHOase"/>
</dbReference>
<dbReference type="Proteomes" id="UP000008457">
    <property type="component" value="Chromosome"/>
</dbReference>
<dbReference type="EC" id="3.5.2.3" evidence="6"/>
<name>F3ZXU6_MAHA5</name>
<accession>F3ZXU6</accession>
<dbReference type="InterPro" id="IPR024403">
    <property type="entry name" value="DHOase_cat"/>
</dbReference>
<keyword evidence="5 6" id="KW-0665">Pyrimidine biosynthesis</keyword>
<dbReference type="GO" id="GO:0005737">
    <property type="term" value="C:cytoplasm"/>
    <property type="evidence" value="ECO:0007669"/>
    <property type="project" value="TreeGrafter"/>
</dbReference>
<dbReference type="STRING" id="697281.Mahau_1423"/>
<dbReference type="HAMAP" id="MF_00220_B">
    <property type="entry name" value="PyrC_classI_B"/>
    <property type="match status" value="1"/>
</dbReference>
<dbReference type="EMBL" id="CP002360">
    <property type="protein sequence ID" value="AEE96616.1"/>
    <property type="molecule type" value="Genomic_DNA"/>
</dbReference>
<comment type="pathway">
    <text evidence="6">Pyrimidine metabolism; UMP biosynthesis via de novo pathway; (S)-dihydroorotate from bicarbonate: step 3/3.</text>
</comment>
<dbReference type="KEGG" id="mas:Mahau_1423"/>
<comment type="similarity">
    <text evidence="2 6">Belongs to the metallo-dependent hydrolases superfamily. DHOase family. Class I DHOase subfamily.</text>
</comment>
<dbReference type="GO" id="GO:0008270">
    <property type="term" value="F:zinc ion binding"/>
    <property type="evidence" value="ECO:0007669"/>
    <property type="project" value="UniProtKB-UniRule"/>
</dbReference>
<evidence type="ECO:0000313" key="8">
    <source>
        <dbReference type="EMBL" id="AEE96616.1"/>
    </source>
</evidence>
<feature type="binding site" evidence="6">
    <location>
        <begin position="64"/>
        <end position="66"/>
    </location>
    <ligand>
        <name>substrate</name>
    </ligand>
</feature>
<keyword evidence="9" id="KW-1185">Reference proteome</keyword>
<dbReference type="GO" id="GO:0004151">
    <property type="term" value="F:dihydroorotase activity"/>
    <property type="evidence" value="ECO:0007669"/>
    <property type="project" value="UniProtKB-UniRule"/>
</dbReference>
<dbReference type="HOGENOM" id="CLU_015572_1_0_9"/>
<feature type="binding site" evidence="6">
    <location>
        <position position="64"/>
    </location>
    <ligand>
        <name>Zn(2+)</name>
        <dbReference type="ChEBI" id="CHEBI:29105"/>
        <label>1</label>
    </ligand>
</feature>
<protein>
    <recommendedName>
        <fullName evidence="6">Dihydroorotase</fullName>
        <shortName evidence="6">DHOase</shortName>
        <ecNumber evidence="6">3.5.2.3</ecNumber>
    </recommendedName>
</protein>
<feature type="binding site" evidence="6">
    <location>
        <position position="280"/>
    </location>
    <ligand>
        <name>substrate</name>
    </ligand>
</feature>
<keyword evidence="3 6" id="KW-0479">Metal-binding</keyword>
<reference evidence="9" key="1">
    <citation type="submission" date="2010-11" db="EMBL/GenBank/DDBJ databases">
        <title>The complete genome of Mahella australiensis DSM 15567.</title>
        <authorList>
            <consortium name="US DOE Joint Genome Institute (JGI-PGF)"/>
            <person name="Lucas S."/>
            <person name="Copeland A."/>
            <person name="Lapidus A."/>
            <person name="Bruce D."/>
            <person name="Goodwin L."/>
            <person name="Pitluck S."/>
            <person name="Kyrpides N."/>
            <person name="Mavromatis K."/>
            <person name="Pagani I."/>
            <person name="Ivanova N."/>
            <person name="Teshima H."/>
            <person name="Brettin T."/>
            <person name="Detter J.C."/>
            <person name="Han C."/>
            <person name="Tapia R."/>
            <person name="Land M."/>
            <person name="Hauser L."/>
            <person name="Markowitz V."/>
            <person name="Cheng J.-F."/>
            <person name="Hugenholtz P."/>
            <person name="Woyke T."/>
            <person name="Wu D."/>
            <person name="Spring S."/>
            <person name="Pukall R."/>
            <person name="Steenblock K."/>
            <person name="Schneider S."/>
            <person name="Klenk H.-P."/>
            <person name="Eisen J.A."/>
        </authorList>
    </citation>
    <scope>NUCLEOTIDE SEQUENCE [LARGE SCALE GENOMIC DNA]</scope>
    <source>
        <strain evidence="9">DSM 15567 / CIP 107919 / 50-1 BON</strain>
    </source>
</reference>
<feature type="binding site" evidence="6">
    <location>
        <position position="311"/>
    </location>
    <ligand>
        <name>substrate</name>
    </ligand>
</feature>
<keyword evidence="6" id="KW-0862">Zinc</keyword>
<comment type="cofactor">
    <cofactor evidence="6">
        <name>Zn(2+)</name>
        <dbReference type="ChEBI" id="CHEBI:29105"/>
    </cofactor>
    <text evidence="6">Binds 2 Zn(2+) ions per subunit.</text>
</comment>
<feature type="binding site" evidence="6">
    <location>
        <position position="181"/>
    </location>
    <ligand>
        <name>Zn(2+)</name>
        <dbReference type="ChEBI" id="CHEBI:29105"/>
        <label>2</label>
    </ligand>
</feature>
<reference evidence="8 9" key="2">
    <citation type="journal article" date="2011" name="Stand. Genomic Sci.">
        <title>Complete genome sequence of Mahella australiensis type strain (50-1 BON).</title>
        <authorList>
            <person name="Sikorski J."/>
            <person name="Teshima H."/>
            <person name="Nolan M."/>
            <person name="Lucas S."/>
            <person name="Hammon N."/>
            <person name="Deshpande S."/>
            <person name="Cheng J.F."/>
            <person name="Pitluck S."/>
            <person name="Liolios K."/>
            <person name="Pagani I."/>
            <person name="Ivanova N."/>
            <person name="Huntemann M."/>
            <person name="Mavromatis K."/>
            <person name="Ovchinikova G."/>
            <person name="Pati A."/>
            <person name="Tapia R."/>
            <person name="Han C."/>
            <person name="Goodwin L."/>
            <person name="Chen A."/>
            <person name="Palaniappan K."/>
            <person name="Land M."/>
            <person name="Hauser L."/>
            <person name="Ngatchou-Djao O.D."/>
            <person name="Rohde M."/>
            <person name="Pukall R."/>
            <person name="Spring S."/>
            <person name="Abt B."/>
            <person name="Goker M."/>
            <person name="Detter J.C."/>
            <person name="Woyke T."/>
            <person name="Bristow J."/>
            <person name="Markowitz V."/>
            <person name="Hugenholtz P."/>
            <person name="Eisen J.A."/>
            <person name="Kyrpides N.C."/>
            <person name="Klenk H.P."/>
            <person name="Lapidus A."/>
        </authorList>
    </citation>
    <scope>NUCLEOTIDE SEQUENCE [LARGE SCALE GENOMIC DNA]</scope>
    <source>
        <strain evidence="9">DSM 15567 / CIP 107919 / 50-1 BON</strain>
    </source>
</reference>
<feature type="binding site" evidence="6">
    <location>
        <position position="154"/>
    </location>
    <ligand>
        <name>Zn(2+)</name>
        <dbReference type="ChEBI" id="CHEBI:29105"/>
        <label>1</label>
    </ligand>
</feature>
<feature type="active site" evidence="6">
    <location>
        <position position="307"/>
    </location>
</feature>
<dbReference type="Pfam" id="PF12890">
    <property type="entry name" value="DHOase"/>
    <property type="match status" value="1"/>
</dbReference>
<feature type="binding site" evidence="6">
    <location>
        <position position="154"/>
    </location>
    <ligand>
        <name>Zn(2+)</name>
        <dbReference type="ChEBI" id="CHEBI:29105"/>
        <label>2</label>
    </ligand>
</feature>
<evidence type="ECO:0000256" key="6">
    <source>
        <dbReference type="HAMAP-Rule" id="MF_00220"/>
    </source>
</evidence>